<name>A0AC61Y837_9FLAO</name>
<evidence type="ECO:0000313" key="1">
    <source>
        <dbReference type="EMBL" id="VVV00664.1"/>
    </source>
</evidence>
<reference evidence="1" key="1">
    <citation type="submission" date="2019-09" db="EMBL/GenBank/DDBJ databases">
        <authorList>
            <person name="Rodrigo-Torres L."/>
            <person name="Arahal R. D."/>
            <person name="Lucena T."/>
        </authorList>
    </citation>
    <scope>NUCLEOTIDE SEQUENCE</scope>
    <source>
        <strain evidence="1">ISS653</strain>
    </source>
</reference>
<keyword evidence="2" id="KW-1185">Reference proteome</keyword>
<dbReference type="Proteomes" id="UP000356253">
    <property type="component" value="Unassembled WGS sequence"/>
</dbReference>
<evidence type="ECO:0000313" key="2">
    <source>
        <dbReference type="Proteomes" id="UP000356253"/>
    </source>
</evidence>
<organism evidence="1 2">
    <name type="scientific">Mesonia oceanica</name>
    <dbReference type="NCBI Taxonomy" id="2687242"/>
    <lineage>
        <taxon>Bacteria</taxon>
        <taxon>Pseudomonadati</taxon>
        <taxon>Bacteroidota</taxon>
        <taxon>Flavobacteriia</taxon>
        <taxon>Flavobacteriales</taxon>
        <taxon>Flavobacteriaceae</taxon>
        <taxon>Mesonia</taxon>
    </lineage>
</organism>
<proteinExistence type="predicted"/>
<dbReference type="EMBL" id="CABVMM010000007">
    <property type="protein sequence ID" value="VVV00664.1"/>
    <property type="molecule type" value="Genomic_DNA"/>
</dbReference>
<accession>A0AC61Y837</accession>
<protein>
    <submittedName>
        <fullName evidence="1">HTH-type transcriptional repressor KstR2</fullName>
    </submittedName>
</protein>
<gene>
    <name evidence="1" type="primary">kstR2_2</name>
    <name evidence="1" type="ORF">FVB9532_01937</name>
</gene>
<comment type="caution">
    <text evidence="1">The sequence shown here is derived from an EMBL/GenBank/DDBJ whole genome shotgun (WGS) entry which is preliminary data.</text>
</comment>
<sequence length="201" mass="23770">MKEKILDTSTEMFLSLGFKSVTMDDIADKLSISKKTIYSHFSNKEQLVEACVLELFEEISTNIDDIVAENHNPIAEQLYIHEFILNKLKEENASPQFQLYKYYPEINEKLREKKIEHTEKCLSKNLTRGIKEGFYRDDIEIKLVLNFYFMTLEGIKNSDFFSMENYPISFLIKHFLEYHFRAIVSEKGLKYINSLKHKKSI</sequence>